<organism evidence="9 10">
    <name type="scientific">Spirosoma endophyticum</name>
    <dbReference type="NCBI Taxonomy" id="662367"/>
    <lineage>
        <taxon>Bacteria</taxon>
        <taxon>Pseudomonadati</taxon>
        <taxon>Bacteroidota</taxon>
        <taxon>Cytophagia</taxon>
        <taxon>Cytophagales</taxon>
        <taxon>Cytophagaceae</taxon>
        <taxon>Spirosoma</taxon>
    </lineage>
</organism>
<feature type="transmembrane region" description="Helical" evidence="8">
    <location>
        <begin position="345"/>
        <end position="363"/>
    </location>
</feature>
<evidence type="ECO:0000256" key="7">
    <source>
        <dbReference type="ARBA" id="ARBA00023136"/>
    </source>
</evidence>
<dbReference type="OrthoDB" id="939363at2"/>
<comment type="subcellular location">
    <subcellularLocation>
        <location evidence="1">Cell membrane</location>
        <topology evidence="1">Multi-pass membrane protein</topology>
    </subcellularLocation>
</comment>
<keyword evidence="7 8" id="KW-0472">Membrane</keyword>
<feature type="transmembrane region" description="Helical" evidence="8">
    <location>
        <begin position="290"/>
        <end position="305"/>
    </location>
</feature>
<feature type="transmembrane region" description="Helical" evidence="8">
    <location>
        <begin position="74"/>
        <end position="107"/>
    </location>
</feature>
<proteinExistence type="predicted"/>
<evidence type="ECO:0000256" key="6">
    <source>
        <dbReference type="ARBA" id="ARBA00022989"/>
    </source>
</evidence>
<feature type="transmembrane region" description="Helical" evidence="8">
    <location>
        <begin position="202"/>
        <end position="219"/>
    </location>
</feature>
<dbReference type="InterPro" id="IPR050297">
    <property type="entry name" value="LipidA_mod_glycosyltrf_83"/>
</dbReference>
<keyword evidence="4" id="KW-0808">Transferase</keyword>
<name>A0A1I1MB71_9BACT</name>
<dbReference type="EMBL" id="FOLQ01000002">
    <property type="protein sequence ID" value="SFC82641.1"/>
    <property type="molecule type" value="Genomic_DNA"/>
</dbReference>
<evidence type="ECO:0000256" key="3">
    <source>
        <dbReference type="ARBA" id="ARBA00022676"/>
    </source>
</evidence>
<evidence type="ECO:0000256" key="5">
    <source>
        <dbReference type="ARBA" id="ARBA00022692"/>
    </source>
</evidence>
<evidence type="ECO:0000256" key="1">
    <source>
        <dbReference type="ARBA" id="ARBA00004651"/>
    </source>
</evidence>
<dbReference type="STRING" id="662367.SAMN05216167_102518"/>
<accession>A0A1I1MB71</accession>
<feature type="transmembrane region" description="Helical" evidence="8">
    <location>
        <begin position="119"/>
        <end position="136"/>
    </location>
</feature>
<evidence type="ECO:0000256" key="4">
    <source>
        <dbReference type="ARBA" id="ARBA00022679"/>
    </source>
</evidence>
<dbReference type="GO" id="GO:0005886">
    <property type="term" value="C:plasma membrane"/>
    <property type="evidence" value="ECO:0007669"/>
    <property type="project" value="UniProtKB-SubCell"/>
</dbReference>
<evidence type="ECO:0000256" key="8">
    <source>
        <dbReference type="SAM" id="Phobius"/>
    </source>
</evidence>
<dbReference type="PANTHER" id="PTHR33908:SF11">
    <property type="entry name" value="MEMBRANE PROTEIN"/>
    <property type="match status" value="1"/>
</dbReference>
<keyword evidence="6 8" id="KW-1133">Transmembrane helix</keyword>
<keyword evidence="5 8" id="KW-0812">Transmembrane</keyword>
<evidence type="ECO:0000313" key="9">
    <source>
        <dbReference type="EMBL" id="SFC82641.1"/>
    </source>
</evidence>
<feature type="transmembrane region" description="Helical" evidence="8">
    <location>
        <begin position="167"/>
        <end position="195"/>
    </location>
</feature>
<dbReference type="GO" id="GO:0016763">
    <property type="term" value="F:pentosyltransferase activity"/>
    <property type="evidence" value="ECO:0007669"/>
    <property type="project" value="TreeGrafter"/>
</dbReference>
<evidence type="ECO:0008006" key="11">
    <source>
        <dbReference type="Google" id="ProtNLM"/>
    </source>
</evidence>
<keyword evidence="3" id="KW-0328">Glycosyltransferase</keyword>
<dbReference type="PANTHER" id="PTHR33908">
    <property type="entry name" value="MANNOSYLTRANSFERASE YKCB-RELATED"/>
    <property type="match status" value="1"/>
</dbReference>
<dbReference type="AlphaFoldDB" id="A0A1I1MB71"/>
<dbReference type="RefSeq" id="WP_093824554.1">
    <property type="nucleotide sequence ID" value="NZ_FOLQ01000002.1"/>
</dbReference>
<protein>
    <recommendedName>
        <fullName evidence="11">Dolichyl-phosphate-mannose-protein mannosyltransferase</fullName>
    </recommendedName>
</protein>
<dbReference type="GO" id="GO:0009103">
    <property type="term" value="P:lipopolysaccharide biosynthetic process"/>
    <property type="evidence" value="ECO:0007669"/>
    <property type="project" value="UniProtKB-ARBA"/>
</dbReference>
<evidence type="ECO:0000313" key="10">
    <source>
        <dbReference type="Proteomes" id="UP000198598"/>
    </source>
</evidence>
<keyword evidence="2" id="KW-1003">Cell membrane</keyword>
<keyword evidence="10" id="KW-1185">Reference proteome</keyword>
<reference evidence="9 10" key="1">
    <citation type="submission" date="2016-10" db="EMBL/GenBank/DDBJ databases">
        <authorList>
            <person name="de Groot N.N."/>
        </authorList>
    </citation>
    <scope>NUCLEOTIDE SEQUENCE [LARGE SCALE GENOMIC DNA]</scope>
    <source>
        <strain evidence="9 10">DSM 26130</strain>
    </source>
</reference>
<evidence type="ECO:0000256" key="2">
    <source>
        <dbReference type="ARBA" id="ARBA00022475"/>
    </source>
</evidence>
<feature type="transmembrane region" description="Helical" evidence="8">
    <location>
        <begin position="311"/>
        <end position="333"/>
    </location>
</feature>
<dbReference type="Proteomes" id="UP000198598">
    <property type="component" value="Unassembled WGS sequence"/>
</dbReference>
<sequence>MKFVLFPLRTYQTAILLLLIGLFITFFHRAEYYDEAWFAEQSYWFIRDGQVRSELFRGYNGWENGIYVFHKLFVYAGAFVMSVTGVTVLTSKLVAILFGLLGGYLVWLHGRSTAREQQWLSIFLYFGCGTLIRYISVNRPETMCMALGFASYLALDPPGYSARPRPILAGLLAGLSALTHLNGIIYLLAGAIWLFVKLGWRLAFLFAIAGALTLSLYGLDAILDGNIALLIKQFLNDPATQQNLHLSDKLSVLMDYHQIFFYGQNEIALTALVILCGIAFRKHIHWTEPVFLYTLLLLISFWLLTKSITDIYFLLFVPWFAILGAGWLVNYLPMQPAWQKRTGQVLLFIYGLITILQFVFVITENRNTADIEAHNSLLSSYMPHKQTKVIAPIEFFFGQMDTYKILGLTYYYFLEKEKGTIPLDTFFQQAAQDNVAYIISDHRLNASYDIPVNAPVQIGVYRRVFQDSLNTIYARQDRKRI</sequence>
<feature type="transmembrane region" description="Helical" evidence="8">
    <location>
        <begin position="259"/>
        <end position="278"/>
    </location>
</feature>
<gene>
    <name evidence="9" type="ORF">SAMN05216167_102518</name>
</gene>